<dbReference type="AlphaFoldDB" id="A0A9P7YHW4"/>
<dbReference type="Proteomes" id="UP000824998">
    <property type="component" value="Unassembled WGS sequence"/>
</dbReference>
<name>A0A9P7YHW4_9HELO</name>
<keyword evidence="2" id="KW-1185">Reference proteome</keyword>
<organism evidence="1 2">
    <name type="scientific">Amylocarpus encephaloides</name>
    <dbReference type="NCBI Taxonomy" id="45428"/>
    <lineage>
        <taxon>Eukaryota</taxon>
        <taxon>Fungi</taxon>
        <taxon>Dikarya</taxon>
        <taxon>Ascomycota</taxon>
        <taxon>Pezizomycotina</taxon>
        <taxon>Leotiomycetes</taxon>
        <taxon>Helotiales</taxon>
        <taxon>Helotiales incertae sedis</taxon>
        <taxon>Amylocarpus</taxon>
    </lineage>
</organism>
<protein>
    <submittedName>
        <fullName evidence="1">Uncharacterized protein</fullName>
    </submittedName>
</protein>
<evidence type="ECO:0000313" key="2">
    <source>
        <dbReference type="Proteomes" id="UP000824998"/>
    </source>
</evidence>
<gene>
    <name evidence="1" type="ORF">BJ875DRAFT_43084</name>
</gene>
<sequence length="244" mass="27167">MWPAGNFDAGRSSTRSYLVGTPQMSKYFCNSRRFLSHLQRTTVSQSVNMHFSKILAIAPLLVGAAVAASSVHSSNFTRALVEYTRNKTLQHGLEEIFNATRNAAKHTTMELAIDEFVNGVKNTTRESLSEHEFEELFAEIKNIKSVEREPRGISDGLSKLEFVVDFVSHSPQDADETDAEHDGKALEARGGIGTGIPGRVPPCPGWPTVKRYNLTHTVEFSILCLCNVFKKIKRTDCSMKPMPY</sequence>
<accession>A0A9P7YHW4</accession>
<comment type="caution">
    <text evidence="1">The sequence shown here is derived from an EMBL/GenBank/DDBJ whole genome shotgun (WGS) entry which is preliminary data.</text>
</comment>
<evidence type="ECO:0000313" key="1">
    <source>
        <dbReference type="EMBL" id="KAG9233492.1"/>
    </source>
</evidence>
<dbReference type="EMBL" id="MU251498">
    <property type="protein sequence ID" value="KAG9233492.1"/>
    <property type="molecule type" value="Genomic_DNA"/>
</dbReference>
<reference evidence="1" key="1">
    <citation type="journal article" date="2021" name="IMA Fungus">
        <title>Genomic characterization of three marine fungi, including Emericellopsis atlantica sp. nov. with signatures of a generalist lifestyle and marine biomass degradation.</title>
        <authorList>
            <person name="Hagestad O.C."/>
            <person name="Hou L."/>
            <person name="Andersen J.H."/>
            <person name="Hansen E.H."/>
            <person name="Altermark B."/>
            <person name="Li C."/>
            <person name="Kuhnert E."/>
            <person name="Cox R.J."/>
            <person name="Crous P.W."/>
            <person name="Spatafora J.W."/>
            <person name="Lail K."/>
            <person name="Amirebrahimi M."/>
            <person name="Lipzen A."/>
            <person name="Pangilinan J."/>
            <person name="Andreopoulos W."/>
            <person name="Hayes R.D."/>
            <person name="Ng V."/>
            <person name="Grigoriev I.V."/>
            <person name="Jackson S.A."/>
            <person name="Sutton T.D.S."/>
            <person name="Dobson A.D.W."/>
            <person name="Rama T."/>
        </authorList>
    </citation>
    <scope>NUCLEOTIDE SEQUENCE</scope>
    <source>
        <strain evidence="1">TRa018bII</strain>
    </source>
</reference>
<proteinExistence type="predicted"/>